<dbReference type="GO" id="GO:0019752">
    <property type="term" value="P:carboxylic acid metabolic process"/>
    <property type="evidence" value="ECO:0007669"/>
    <property type="project" value="UniProtKB-ARBA"/>
</dbReference>
<reference evidence="2 3" key="1">
    <citation type="submission" date="2022-10" db="EMBL/GenBank/DDBJ databases">
        <title>The complete genomes of actinobacterial strains from the NBC collection.</title>
        <authorList>
            <person name="Joergensen T.S."/>
            <person name="Alvarez Arevalo M."/>
            <person name="Sterndorff E.B."/>
            <person name="Faurdal D."/>
            <person name="Vuksanovic O."/>
            <person name="Mourched A.-S."/>
            <person name="Charusanti P."/>
            <person name="Shaw S."/>
            <person name="Blin K."/>
            <person name="Weber T."/>
        </authorList>
    </citation>
    <scope>NUCLEOTIDE SEQUENCE [LARGE SCALE GENOMIC DNA]</scope>
    <source>
        <strain evidence="2 3">NBC_00319</strain>
    </source>
</reference>
<dbReference type="InterPro" id="IPR023401">
    <property type="entry name" value="ODC_N"/>
</dbReference>
<dbReference type="InterPro" id="IPR003462">
    <property type="entry name" value="ODC_Mu_crystall"/>
</dbReference>
<evidence type="ECO:0000313" key="3">
    <source>
        <dbReference type="Proteomes" id="UP001432128"/>
    </source>
</evidence>
<gene>
    <name evidence="2" type="ORF">OG579_14625</name>
</gene>
<evidence type="ECO:0000256" key="1">
    <source>
        <dbReference type="ARBA" id="ARBA00008903"/>
    </source>
</evidence>
<dbReference type="Gene3D" id="3.40.50.720">
    <property type="entry name" value="NAD(P)-binding Rossmann-like Domain"/>
    <property type="match status" value="1"/>
</dbReference>
<dbReference type="PANTHER" id="PTHR13812">
    <property type="entry name" value="KETIMINE REDUCTASE MU-CRYSTALLIN"/>
    <property type="match status" value="1"/>
</dbReference>
<organism evidence="2 3">
    <name type="scientific">Williamsia herbipolensis</name>
    <dbReference type="NCBI Taxonomy" id="1603258"/>
    <lineage>
        <taxon>Bacteria</taxon>
        <taxon>Bacillati</taxon>
        <taxon>Actinomycetota</taxon>
        <taxon>Actinomycetes</taxon>
        <taxon>Mycobacteriales</taxon>
        <taxon>Nocardiaceae</taxon>
        <taxon>Williamsia</taxon>
    </lineage>
</organism>
<dbReference type="GO" id="GO:0016491">
    <property type="term" value="F:oxidoreductase activity"/>
    <property type="evidence" value="ECO:0007669"/>
    <property type="project" value="UniProtKB-ARBA"/>
</dbReference>
<protein>
    <submittedName>
        <fullName evidence="2">Ornithine cyclodeaminase family protein</fullName>
    </submittedName>
</protein>
<dbReference type="EMBL" id="CP108021">
    <property type="protein sequence ID" value="WUM18957.1"/>
    <property type="molecule type" value="Genomic_DNA"/>
</dbReference>
<dbReference type="PANTHER" id="PTHR13812:SF19">
    <property type="entry name" value="KETIMINE REDUCTASE MU-CRYSTALLIN"/>
    <property type="match status" value="1"/>
</dbReference>
<dbReference type="PIRSF" id="PIRSF001439">
    <property type="entry name" value="CryM"/>
    <property type="match status" value="1"/>
</dbReference>
<dbReference type="InterPro" id="IPR036291">
    <property type="entry name" value="NAD(P)-bd_dom_sf"/>
</dbReference>
<accession>A0AAU4JYZ6</accession>
<comment type="similarity">
    <text evidence="1">Belongs to the ornithine cyclodeaminase/mu-crystallin family.</text>
</comment>
<dbReference type="Gene3D" id="3.30.1780.10">
    <property type="entry name" value="ornithine cyclodeaminase, domain 1"/>
    <property type="match status" value="1"/>
</dbReference>
<proteinExistence type="inferred from homology"/>
<dbReference type="SUPFAM" id="SSF51735">
    <property type="entry name" value="NAD(P)-binding Rossmann-fold domains"/>
    <property type="match status" value="1"/>
</dbReference>
<name>A0AAU4JYZ6_9NOCA</name>
<evidence type="ECO:0000313" key="2">
    <source>
        <dbReference type="EMBL" id="WUM18957.1"/>
    </source>
</evidence>
<keyword evidence="3" id="KW-1185">Reference proteome</keyword>
<dbReference type="KEGG" id="whr:OG579_14625"/>
<dbReference type="AlphaFoldDB" id="A0AAU4JYZ6"/>
<sequence length="327" mass="33837">MTLVLRHSHVAALLDRVAVLDAVEQAHSDLSTWAAQNPRPISMGAPEDGAVIGMAAELRSADLVAVKVLSDLPGNPAHGRPRQRSTIVVTSTVTGECVALIDGRAITAMRTAATSAIATKYLARADASILGLVGAGNLAVEHTRAIALVRPIDRIVVWSRSSSTVEAFGEKIADLKIPVMHAESVDHVVAQSDIVCTLTPSVSPILLGESLRPGMHVNAVGAAPRPDEREVDGTAMARSRVVVDSRATALAKSGDALLAIAEGAITEADIAIELGDVISGRTPGRRDADEITLFDSTGIGLQDLATAALVIGRARAAGIGTDIDMSA</sequence>
<dbReference type="GO" id="GO:0005737">
    <property type="term" value="C:cytoplasm"/>
    <property type="evidence" value="ECO:0007669"/>
    <property type="project" value="TreeGrafter"/>
</dbReference>
<dbReference type="Pfam" id="PF02423">
    <property type="entry name" value="OCD_Mu_crystall"/>
    <property type="match status" value="1"/>
</dbReference>
<dbReference type="FunFam" id="3.40.50.720:FF:000311">
    <property type="entry name" value="Ornithine cyclodeaminase"/>
    <property type="match status" value="1"/>
</dbReference>
<dbReference type="Proteomes" id="UP001432128">
    <property type="component" value="Chromosome"/>
</dbReference>
<dbReference type="RefSeq" id="WP_328856525.1">
    <property type="nucleotide sequence ID" value="NZ_CP108021.1"/>
</dbReference>